<evidence type="ECO:0000313" key="6">
    <source>
        <dbReference type="EMBL" id="MXQ65852.1"/>
    </source>
</evidence>
<dbReference type="SMART" id="SM00282">
    <property type="entry name" value="LamG"/>
    <property type="match status" value="1"/>
</dbReference>
<evidence type="ECO:0000256" key="3">
    <source>
        <dbReference type="ARBA" id="ARBA00022729"/>
    </source>
</evidence>
<name>A0A6I4WH16_9ACTN</name>
<comment type="caution">
    <text evidence="6">The sequence shown here is derived from an EMBL/GenBank/DDBJ whole genome shotgun (WGS) entry which is preliminary data.</text>
</comment>
<dbReference type="CDD" id="cd00110">
    <property type="entry name" value="LamG"/>
    <property type="match status" value="1"/>
</dbReference>
<dbReference type="Gene3D" id="2.80.10.50">
    <property type="match status" value="1"/>
</dbReference>
<feature type="domain" description="Laminin G" evidence="5">
    <location>
        <begin position="1069"/>
        <end position="1268"/>
    </location>
</feature>
<dbReference type="PROSITE" id="PS50025">
    <property type="entry name" value="LAM_G_DOMAIN"/>
    <property type="match status" value="1"/>
</dbReference>
<sequence>MGAAHAGRPPSRRAPVERGPRAAAESARALARAKATGQSVELPSATTGISTTTANPDGTFTTVQSLLPQRVWQSGRWRTLDPTLHADPGHGISPAVSAAGLQLSAGGSGPLATLTTEGHRLSLTWPTALPAPEIDGASATYPDVLPDVDLIVTVTPQGAFSDTLAVKTAEAAKNPALSQLKLTIETDGLEVSTDPQGNLQAVESADGLPVFSAVAPTMWDSSTNPPAGVSATAVRTATPSSATAPGSRARVGRIRANAVTTSRRPGRTTAILTLRPDRALLTGRTTAYPVYLDPTWTPQYAGSKVQASAEVQSYFDSQHYWNPSTLQMGYCGWDSCYVSPSTPAHFVARSFLRMSVPSQLQNNAHITSSQLNVTFKYGPYNSCSGAPNPTIDLGWTGTISTSTTWNNQPSWKQTIDTAAPAACSGARAGFDLTSFMQSHAAGASSMTFGLKAADSGDKNTWKQFVTSDISMSTTYDHAPDLPGHPATSPGGPCQTSGPGAVVIGNDDVKFQVVPTDRDGGQLGTRFVVKNYGGSTVYDSGDPANASTALTVTSGQVASLTLKRSQIQGWHADGRTKPYQYSWYTVTSDGKYASPGTGTGSAGSPCAFTYDPTQPPAPGLAVATDANGNGGTLGGTATVTLAPCADLLADPATTCTGTAPNRYKYQLNSGAPVTVTASGGAQTVTVPLHHAGPNALTVFSISAGGNPGESASAVFTVAGPASPYPDGDVDGDPQHRPDLLTIGGGAAPGLWLASGDGAGGLATPTDIGAAGTGVQTAGSPGDWTGVQVLHGDFTGNHVQDVLAYYPSGDHQGSAYVLSGNGDALPLLPVSGEQVALPAGTFADPLLDPDDEPLQLVAAGNAGLQSTGVADLIGIVGDAANGYQLDLYSTCGGCGPSNYTATATLAAKDESPDGAADWNNFTLVTAQPNGIPVLFAVKRTTGETWESTNPNQSATALIGTAGTWTKITAPWGSAPPTPISGDVNAAGKIELWGRTGSATAPTATPYTLTGTSLAGGTATNLLIPAHQWPLTSSGGATASCAAAVCTPDTTGGQDAAITGGVTLADDPTRGTVADLDGSSGYITLPTNLLHASNVLTIGLSFRADPGTGGILFSTGNDVPSTPNANAMPVMYIGTDGKLYAQFWNGGVTPMISPQRVDDGQWHTVLLNSTGNHQGFYLDNDLRIGMAGSQAVNNADPLVFVGAGTFPPNTDTRQWVNAPGDTTRTRSSYFNGQISNVMYFASALSTAQMAPYWKAAPMVGPIVSALSAGLCVDNNGGTMTNKNKVQIWTCNNRISQNWSLNPDETISMTSGGTTMCLDVTESGTANGTLVQLYTCNGTVAQMWHLDSSGQIWNPNAGKCLDDPKSSTTSGTQLQIYDCNLTKAQYWIVP</sequence>
<evidence type="ECO:0000259" key="5">
    <source>
        <dbReference type="PROSITE" id="PS50025"/>
    </source>
</evidence>
<protein>
    <submittedName>
        <fullName evidence="6">DNRLRE domain-containing protein</fullName>
    </submittedName>
</protein>
<dbReference type="InterPro" id="IPR013320">
    <property type="entry name" value="ConA-like_dom_sf"/>
</dbReference>
<feature type="compositionally biased region" description="Polar residues" evidence="4">
    <location>
        <begin position="36"/>
        <end position="60"/>
    </location>
</feature>
<comment type="subcellular location">
    <subcellularLocation>
        <location evidence="1">Secreted</location>
    </subcellularLocation>
</comment>
<dbReference type="SMART" id="SM00458">
    <property type="entry name" value="RICIN"/>
    <property type="match status" value="1"/>
</dbReference>
<keyword evidence="7" id="KW-1185">Reference proteome</keyword>
<reference evidence="6 7" key="1">
    <citation type="submission" date="2019-12" db="EMBL/GenBank/DDBJ databases">
        <title>Nocardia macrotermitis sp. nov. and Nocardia aurantia sp. nov., isolated from the gut of the fungus growing-termite Macrotermes natalensis.</title>
        <authorList>
            <person name="Christine B."/>
            <person name="Rene B."/>
        </authorList>
    </citation>
    <scope>NUCLEOTIDE SEQUENCE [LARGE SCALE GENOMIC DNA]</scope>
    <source>
        <strain evidence="6 7">DSM 102126</strain>
    </source>
</reference>
<dbReference type="InterPro" id="IPR035992">
    <property type="entry name" value="Ricin_B-like_lectins"/>
</dbReference>
<dbReference type="OrthoDB" id="4981820at2"/>
<dbReference type="Pfam" id="PF02210">
    <property type="entry name" value="Laminin_G_2"/>
    <property type="match status" value="1"/>
</dbReference>
<dbReference type="Proteomes" id="UP000431901">
    <property type="component" value="Unassembled WGS sequence"/>
</dbReference>
<dbReference type="Gene3D" id="2.60.120.200">
    <property type="match status" value="1"/>
</dbReference>
<dbReference type="NCBIfam" id="NF033679">
    <property type="entry name" value="DNRLRE_dom"/>
    <property type="match status" value="1"/>
</dbReference>
<dbReference type="SUPFAM" id="SSF49899">
    <property type="entry name" value="Concanavalin A-like lectins/glucanases"/>
    <property type="match status" value="1"/>
</dbReference>
<evidence type="ECO:0000313" key="7">
    <source>
        <dbReference type="Proteomes" id="UP000431901"/>
    </source>
</evidence>
<feature type="region of interest" description="Disordered" evidence="4">
    <location>
        <begin position="1"/>
        <end position="60"/>
    </location>
</feature>
<dbReference type="EMBL" id="WUTW01000003">
    <property type="protein sequence ID" value="MXQ65852.1"/>
    <property type="molecule type" value="Genomic_DNA"/>
</dbReference>
<dbReference type="InterPro" id="IPR000772">
    <property type="entry name" value="Ricin_B_lectin"/>
</dbReference>
<keyword evidence="3" id="KW-0732">Signal</keyword>
<keyword evidence="2" id="KW-0964">Secreted</keyword>
<dbReference type="SUPFAM" id="SSF50370">
    <property type="entry name" value="Ricin B-like lectins"/>
    <property type="match status" value="1"/>
</dbReference>
<organism evidence="6 7">
    <name type="scientific">Actinomadura rayongensis</name>
    <dbReference type="NCBI Taxonomy" id="1429076"/>
    <lineage>
        <taxon>Bacteria</taxon>
        <taxon>Bacillati</taxon>
        <taxon>Actinomycetota</taxon>
        <taxon>Actinomycetes</taxon>
        <taxon>Streptosporangiales</taxon>
        <taxon>Thermomonosporaceae</taxon>
        <taxon>Actinomadura</taxon>
    </lineage>
</organism>
<dbReference type="InterPro" id="IPR055372">
    <property type="entry name" value="CBM96"/>
</dbReference>
<accession>A0A6I4WH16</accession>
<dbReference type="RefSeq" id="WP_161104069.1">
    <property type="nucleotide sequence ID" value="NZ_JBHLYI010000004.1"/>
</dbReference>
<dbReference type="PROSITE" id="PS50231">
    <property type="entry name" value="RICIN_B_LECTIN"/>
    <property type="match status" value="1"/>
</dbReference>
<dbReference type="CDD" id="cd23451">
    <property type="entry name" value="beta-trefoil_Ricin_laminarinase"/>
    <property type="match status" value="1"/>
</dbReference>
<gene>
    <name evidence="6" type="ORF">GQ466_17665</name>
</gene>
<dbReference type="GO" id="GO:0005576">
    <property type="term" value="C:extracellular region"/>
    <property type="evidence" value="ECO:0007669"/>
    <property type="project" value="UniProtKB-SubCell"/>
</dbReference>
<dbReference type="Pfam" id="PF24517">
    <property type="entry name" value="CBM96"/>
    <property type="match status" value="1"/>
</dbReference>
<dbReference type="Pfam" id="PF00652">
    <property type="entry name" value="Ricin_B_lectin"/>
    <property type="match status" value="1"/>
</dbReference>
<dbReference type="InterPro" id="IPR001791">
    <property type="entry name" value="Laminin_G"/>
</dbReference>
<evidence type="ECO:0000256" key="4">
    <source>
        <dbReference type="SAM" id="MobiDB-lite"/>
    </source>
</evidence>
<evidence type="ECO:0000256" key="2">
    <source>
        <dbReference type="ARBA" id="ARBA00022525"/>
    </source>
</evidence>
<evidence type="ECO:0000256" key="1">
    <source>
        <dbReference type="ARBA" id="ARBA00004613"/>
    </source>
</evidence>
<feature type="compositionally biased region" description="Low complexity" evidence="4">
    <location>
        <begin position="21"/>
        <end position="35"/>
    </location>
</feature>
<proteinExistence type="predicted"/>